<dbReference type="Proteomes" id="UP000036780">
    <property type="component" value="Unassembled WGS sequence"/>
</dbReference>
<proteinExistence type="predicted"/>
<dbReference type="RefSeq" id="WP_050349552.1">
    <property type="nucleotide sequence ID" value="NZ_BOSN01000011.1"/>
</dbReference>
<dbReference type="Gene3D" id="2.40.420.20">
    <property type="match status" value="1"/>
</dbReference>
<name>A0A0L0QVL0_VIRPA</name>
<feature type="domain" description="YknX-like barrel-sandwich hybrid" evidence="5">
    <location>
        <begin position="66"/>
        <end position="221"/>
    </location>
</feature>
<evidence type="ECO:0000313" key="7">
    <source>
        <dbReference type="Proteomes" id="UP000036780"/>
    </source>
</evidence>
<dbReference type="Pfam" id="PF25984">
    <property type="entry name" value="BSH_YknX"/>
    <property type="match status" value="1"/>
</dbReference>
<comment type="caution">
    <text evidence="6">The sequence shown here is derived from an EMBL/GenBank/DDBJ whole genome shotgun (WGS) entry which is preliminary data.</text>
</comment>
<evidence type="ECO:0000313" key="6">
    <source>
        <dbReference type="EMBL" id="KNE22596.1"/>
    </source>
</evidence>
<keyword evidence="1" id="KW-0175">Coiled coil</keyword>
<dbReference type="Pfam" id="PF25967">
    <property type="entry name" value="RND-MFP_C"/>
    <property type="match status" value="1"/>
</dbReference>
<dbReference type="InterPro" id="IPR058639">
    <property type="entry name" value="BSH_YknX-like"/>
</dbReference>
<feature type="domain" description="Multidrug resistance protein MdtA-like C-terminal permuted SH3" evidence="4">
    <location>
        <begin position="366"/>
        <end position="402"/>
    </location>
</feature>
<sequence length="448" mass="50124">MSKTRKRLQMIAVALFIGVNILLVYMDDDGKVDRIAYVSHWTAVFQSDLEKKIHTTGVLASAQENHVYFDPSTGSFEAFAVEEGSSVQAGDALFSYKVARYQEAMSKLLEKRTQLEEELAAVEQAMTQMTALQIPEVNLEADAGLEWTEEVLKITIPQDPVQANLVKQQFLLEKEKEAAQKQAALASVDRQLAELEETGDTITVESPYEGIITQLSEQLNDPIITVSGTELHVAGELTEQERVYVKKNLPVDMEVMELNKSLTGTVTQVSETPKEEAAAKTSSIYPFIIELKRANEQDAARDSADETEDNEQDKKTKDKKMEDQEQLQSATERELLSGYHVDIDIITDTSEEAPVLNEAAIFQKDAWKMTESGKVIRQQLTTGIEEGDRIEITSGLDIGDKVALQPESQLRSQAAFITPLKWENGFKRTMSPKGMNWFEFFVTGIVSR</sequence>
<dbReference type="GeneID" id="66869023"/>
<evidence type="ECO:0000259" key="5">
    <source>
        <dbReference type="Pfam" id="PF25984"/>
    </source>
</evidence>
<evidence type="ECO:0000256" key="2">
    <source>
        <dbReference type="SAM" id="MobiDB-lite"/>
    </source>
</evidence>
<keyword evidence="7" id="KW-1185">Reference proteome</keyword>
<reference evidence="7" key="1">
    <citation type="submission" date="2015-07" db="EMBL/GenBank/DDBJ databases">
        <title>Fjat-10053 dsm26.</title>
        <authorList>
            <person name="Liu B."/>
            <person name="Wang J."/>
            <person name="Zhu Y."/>
            <person name="Liu G."/>
            <person name="Chen Q."/>
            <person name="Chen Z."/>
            <person name="Lan J."/>
            <person name="Che J."/>
            <person name="Ge C."/>
            <person name="Shi H."/>
            <person name="Pan Z."/>
            <person name="Liu X."/>
        </authorList>
    </citation>
    <scope>NUCLEOTIDE SEQUENCE [LARGE SCALE GENOMIC DNA]</scope>
    <source>
        <strain evidence="7">DSM 26</strain>
    </source>
</reference>
<dbReference type="PATRIC" id="fig|1473.5.peg.50"/>
<dbReference type="GO" id="GO:1990281">
    <property type="term" value="C:efflux pump complex"/>
    <property type="evidence" value="ECO:0007669"/>
    <property type="project" value="TreeGrafter"/>
</dbReference>
<evidence type="ECO:0000256" key="3">
    <source>
        <dbReference type="SAM" id="Phobius"/>
    </source>
</evidence>
<feature type="coiled-coil region" evidence="1">
    <location>
        <begin position="98"/>
        <end position="132"/>
    </location>
</feature>
<protein>
    <recommendedName>
        <fullName evidence="8">RND efflux pump membrane fusion protein barrel-sandwich domain-containing protein</fullName>
    </recommendedName>
</protein>
<dbReference type="PANTHER" id="PTHR30469:SF33">
    <property type="entry name" value="SLR1207 PROTEIN"/>
    <property type="match status" value="1"/>
</dbReference>
<feature type="region of interest" description="Disordered" evidence="2">
    <location>
        <begin position="296"/>
        <end position="333"/>
    </location>
</feature>
<evidence type="ECO:0000256" key="1">
    <source>
        <dbReference type="SAM" id="Coils"/>
    </source>
</evidence>
<keyword evidence="3" id="KW-0472">Membrane</keyword>
<evidence type="ECO:0000259" key="4">
    <source>
        <dbReference type="Pfam" id="PF25967"/>
    </source>
</evidence>
<organism evidence="6 7">
    <name type="scientific">Virgibacillus pantothenticus</name>
    <dbReference type="NCBI Taxonomy" id="1473"/>
    <lineage>
        <taxon>Bacteria</taxon>
        <taxon>Bacillati</taxon>
        <taxon>Bacillota</taxon>
        <taxon>Bacilli</taxon>
        <taxon>Bacillales</taxon>
        <taxon>Bacillaceae</taxon>
        <taxon>Virgibacillus</taxon>
    </lineage>
</organism>
<feature type="coiled-coil region" evidence="1">
    <location>
        <begin position="171"/>
        <end position="198"/>
    </location>
</feature>
<keyword evidence="3" id="KW-1133">Transmembrane helix</keyword>
<accession>A0A0L0QVL0</accession>
<dbReference type="InterPro" id="IPR058627">
    <property type="entry name" value="MdtA-like_C"/>
</dbReference>
<dbReference type="GO" id="GO:0015562">
    <property type="term" value="F:efflux transmembrane transporter activity"/>
    <property type="evidence" value="ECO:0007669"/>
    <property type="project" value="TreeGrafter"/>
</dbReference>
<evidence type="ECO:0008006" key="8">
    <source>
        <dbReference type="Google" id="ProtNLM"/>
    </source>
</evidence>
<dbReference type="EMBL" id="LGTO01000001">
    <property type="protein sequence ID" value="KNE22596.1"/>
    <property type="molecule type" value="Genomic_DNA"/>
</dbReference>
<dbReference type="OrthoDB" id="2446145at2"/>
<gene>
    <name evidence="6" type="ORF">AFK71_00065</name>
</gene>
<dbReference type="AlphaFoldDB" id="A0A0L0QVL0"/>
<keyword evidence="3" id="KW-0812">Transmembrane</keyword>
<feature type="transmembrane region" description="Helical" evidence="3">
    <location>
        <begin position="7"/>
        <end position="26"/>
    </location>
</feature>
<feature type="compositionally biased region" description="Basic and acidic residues" evidence="2">
    <location>
        <begin position="312"/>
        <end position="323"/>
    </location>
</feature>
<dbReference type="PANTHER" id="PTHR30469">
    <property type="entry name" value="MULTIDRUG RESISTANCE PROTEIN MDTA"/>
    <property type="match status" value="1"/>
</dbReference>